<gene>
    <name evidence="1" type="ORF">S03H2_29150</name>
</gene>
<evidence type="ECO:0000313" key="1">
    <source>
        <dbReference type="EMBL" id="GAH61170.1"/>
    </source>
</evidence>
<sequence length="42" mass="4816">MASAPVISERRIIETREDLVRRLRDMGMRIPAEYGTAQDPTL</sequence>
<proteinExistence type="predicted"/>
<reference evidence="1" key="1">
    <citation type="journal article" date="2014" name="Front. Microbiol.">
        <title>High frequency of phylogenetically diverse reductive dehalogenase-homologous genes in deep subseafloor sedimentary metagenomes.</title>
        <authorList>
            <person name="Kawai M."/>
            <person name="Futagami T."/>
            <person name="Toyoda A."/>
            <person name="Takaki Y."/>
            <person name="Nishi S."/>
            <person name="Hori S."/>
            <person name="Arai W."/>
            <person name="Tsubouchi T."/>
            <person name="Morono Y."/>
            <person name="Uchiyama I."/>
            <person name="Ito T."/>
            <person name="Fujiyama A."/>
            <person name="Inagaki F."/>
            <person name="Takami H."/>
        </authorList>
    </citation>
    <scope>NUCLEOTIDE SEQUENCE</scope>
    <source>
        <strain evidence="1">Expedition CK06-06</strain>
    </source>
</reference>
<dbReference type="AlphaFoldDB" id="X1HVS2"/>
<accession>X1HVS2</accession>
<dbReference type="EMBL" id="BARU01017581">
    <property type="protein sequence ID" value="GAH61170.1"/>
    <property type="molecule type" value="Genomic_DNA"/>
</dbReference>
<name>X1HVS2_9ZZZZ</name>
<protein>
    <submittedName>
        <fullName evidence="1">Uncharacterized protein</fullName>
    </submittedName>
</protein>
<comment type="caution">
    <text evidence="1">The sequence shown here is derived from an EMBL/GenBank/DDBJ whole genome shotgun (WGS) entry which is preliminary data.</text>
</comment>
<organism evidence="1">
    <name type="scientific">marine sediment metagenome</name>
    <dbReference type="NCBI Taxonomy" id="412755"/>
    <lineage>
        <taxon>unclassified sequences</taxon>
        <taxon>metagenomes</taxon>
        <taxon>ecological metagenomes</taxon>
    </lineage>
</organism>